<reference evidence="2 3" key="1">
    <citation type="submission" date="2020-04" db="EMBL/GenBank/DDBJ databases">
        <title>Genome sequence of Altibacter aquimarinus strain ALE3EI.</title>
        <authorList>
            <person name="Oh H.-M."/>
            <person name="Jang D."/>
        </authorList>
    </citation>
    <scope>NUCLEOTIDE SEQUENCE [LARGE SCALE GENOMIC DNA]</scope>
    <source>
        <strain evidence="2 3">ALE3EI</strain>
    </source>
</reference>
<evidence type="ECO:0000259" key="1">
    <source>
        <dbReference type="Pfam" id="PF08885"/>
    </source>
</evidence>
<gene>
    <name evidence="2" type="ORF">ALE3EI_0407</name>
</gene>
<dbReference type="InterPro" id="IPR036514">
    <property type="entry name" value="SGNH_hydro_sf"/>
</dbReference>
<evidence type="ECO:0000313" key="2">
    <source>
        <dbReference type="EMBL" id="QNJ96993.1"/>
    </source>
</evidence>
<dbReference type="Pfam" id="PF08885">
    <property type="entry name" value="GSCFA"/>
    <property type="match status" value="1"/>
</dbReference>
<dbReference type="GO" id="GO:0016788">
    <property type="term" value="F:hydrolase activity, acting on ester bonds"/>
    <property type="evidence" value="ECO:0007669"/>
    <property type="project" value="UniProtKB-ARBA"/>
</dbReference>
<dbReference type="RefSeq" id="WP_186990344.1">
    <property type="nucleotide sequence ID" value="NZ_CP052909.1"/>
</dbReference>
<proteinExistence type="predicted"/>
<dbReference type="EMBL" id="CP052909">
    <property type="protein sequence ID" value="QNJ96993.1"/>
    <property type="molecule type" value="Genomic_DNA"/>
</dbReference>
<sequence length="315" mass="36537">MKLQTHITLNPEELQIDYGSKVMLMGSCFSENIGNELEAVKFDVLQNPFGIIFNPLAIENLVQRAIENKPFLEEDLFEFNGFWRTYETHSLLHAASKTEVLHLLNERLRQLTNYLNKGTHLIFTFGTAWIYRLKDSGSSVANCHKVPQHKFRKELLTPEQISESIHRVIEAIRTVNPRAAIIGTVSPVRHLKDGFVENSLSKAHLVTGIHAALKDSENAYYFPSYEIVMDELRDYRFYAEDMLHPNATAVKIIWEKFSEVWIDSDTAQTQKEVKSVQNGLNHRAFDPESTQHMEFRRKLQEKIEELQKKIPHLKF</sequence>
<dbReference type="InterPro" id="IPR014982">
    <property type="entry name" value="GSCFA"/>
</dbReference>
<protein>
    <submittedName>
        <fullName evidence="2">GSCFA family protein</fullName>
    </submittedName>
</protein>
<accession>A0A7G8PRM7</accession>
<dbReference type="Proteomes" id="UP000515514">
    <property type="component" value="Chromosome"/>
</dbReference>
<evidence type="ECO:0000313" key="3">
    <source>
        <dbReference type="Proteomes" id="UP000515514"/>
    </source>
</evidence>
<dbReference type="SUPFAM" id="SSF52266">
    <property type="entry name" value="SGNH hydrolase"/>
    <property type="match status" value="1"/>
</dbReference>
<feature type="domain" description="GSCFA" evidence="1">
    <location>
        <begin position="21"/>
        <end position="257"/>
    </location>
</feature>
<dbReference type="KEGG" id="alti:ALE3EI_0407"/>
<dbReference type="AlphaFoldDB" id="A0A7G8PRM7"/>
<name>A0A7G8PRM7_9FLAO</name>
<keyword evidence="3" id="KW-1185">Reference proteome</keyword>
<dbReference type="Gene3D" id="3.40.50.1110">
    <property type="entry name" value="SGNH hydrolase"/>
    <property type="match status" value="1"/>
</dbReference>
<organism evidence="2 3">
    <name type="scientific">Constantimarinum furrinae</name>
    <dbReference type="NCBI Taxonomy" id="2562285"/>
    <lineage>
        <taxon>Bacteria</taxon>
        <taxon>Pseudomonadati</taxon>
        <taxon>Bacteroidota</taxon>
        <taxon>Flavobacteriia</taxon>
        <taxon>Flavobacteriales</taxon>
        <taxon>Flavobacteriaceae</taxon>
        <taxon>Altibacter/Constantimarinum group</taxon>
        <taxon>Constantimarinum</taxon>
    </lineage>
</organism>